<gene>
    <name evidence="2" type="ORF">NCTC1659_01657</name>
</gene>
<protein>
    <submittedName>
        <fullName evidence="2">Uncharacterized low-complexity protein</fullName>
    </submittedName>
</protein>
<evidence type="ECO:0000313" key="2">
    <source>
        <dbReference type="EMBL" id="STO60368.1"/>
    </source>
</evidence>
<name>A0A377HVQ5_9PAST</name>
<feature type="chain" id="PRO_5016854008" evidence="1">
    <location>
        <begin position="22"/>
        <end position="60"/>
    </location>
</feature>
<proteinExistence type="predicted"/>
<reference evidence="2 3" key="1">
    <citation type="submission" date="2018-06" db="EMBL/GenBank/DDBJ databases">
        <authorList>
            <consortium name="Pathogen Informatics"/>
            <person name="Doyle S."/>
        </authorList>
    </citation>
    <scope>NUCLEOTIDE SEQUENCE [LARGE SCALE GENOMIC DNA]</scope>
    <source>
        <strain evidence="2 3">NCTC1659</strain>
    </source>
</reference>
<evidence type="ECO:0000256" key="1">
    <source>
        <dbReference type="SAM" id="SignalP"/>
    </source>
</evidence>
<evidence type="ECO:0000313" key="3">
    <source>
        <dbReference type="Proteomes" id="UP000254329"/>
    </source>
</evidence>
<dbReference type="EMBL" id="UGHF01000001">
    <property type="protein sequence ID" value="STO60368.1"/>
    <property type="molecule type" value="Genomic_DNA"/>
</dbReference>
<feature type="signal peptide" evidence="1">
    <location>
        <begin position="1"/>
        <end position="21"/>
    </location>
</feature>
<dbReference type="Proteomes" id="UP000254329">
    <property type="component" value="Unassembled WGS sequence"/>
</dbReference>
<keyword evidence="3" id="KW-1185">Reference proteome</keyword>
<dbReference type="AlphaFoldDB" id="A0A377HVQ5"/>
<organism evidence="2 3">
    <name type="scientific">Canicola haemoglobinophilus</name>
    <dbReference type="NCBI Taxonomy" id="733"/>
    <lineage>
        <taxon>Bacteria</taxon>
        <taxon>Pseudomonadati</taxon>
        <taxon>Pseudomonadota</taxon>
        <taxon>Gammaproteobacteria</taxon>
        <taxon>Pasteurellales</taxon>
        <taxon>Pasteurellaceae</taxon>
        <taxon>Canicola</taxon>
    </lineage>
</organism>
<accession>A0A377HVQ5</accession>
<keyword evidence="1" id="KW-0732">Signal</keyword>
<sequence>MKKTTLAALASALTMAVSAQAHMDKDGHHHCADMNGKKCVSTKSSEGKCGEGKCGAATPK</sequence>